<dbReference type="GO" id="GO:0022857">
    <property type="term" value="F:transmembrane transporter activity"/>
    <property type="evidence" value="ECO:0007669"/>
    <property type="project" value="InterPro"/>
</dbReference>
<evidence type="ECO:0000313" key="7">
    <source>
        <dbReference type="EMBL" id="VAX27875.1"/>
    </source>
</evidence>
<dbReference type="GO" id="GO:0005886">
    <property type="term" value="C:plasma membrane"/>
    <property type="evidence" value="ECO:0007669"/>
    <property type="project" value="UniProtKB-SubCell"/>
</dbReference>
<comment type="subcellular location">
    <subcellularLocation>
        <location evidence="1">Cell membrane</location>
        <topology evidence="1">Single-pass membrane protein</topology>
    </subcellularLocation>
</comment>
<dbReference type="PANTHER" id="PTHR30558">
    <property type="entry name" value="EXBD MEMBRANE COMPONENT OF PMF-DRIVEN MACROMOLECULE IMPORT SYSTEM"/>
    <property type="match status" value="1"/>
</dbReference>
<evidence type="ECO:0000256" key="4">
    <source>
        <dbReference type="ARBA" id="ARBA00022989"/>
    </source>
</evidence>
<feature type="transmembrane region" description="Helical" evidence="6">
    <location>
        <begin position="21"/>
        <end position="41"/>
    </location>
</feature>
<reference evidence="7" key="1">
    <citation type="submission" date="2018-06" db="EMBL/GenBank/DDBJ databases">
        <authorList>
            <person name="Zhirakovskaya E."/>
        </authorList>
    </citation>
    <scope>NUCLEOTIDE SEQUENCE</scope>
</reference>
<name>A0A3B1D828_9ZZZZ</name>
<dbReference type="InterPro" id="IPR003400">
    <property type="entry name" value="ExbD"/>
</dbReference>
<sequence>MVFEGRSRIRTQLDMAPLIDVVFLLLIFFMLTSTFFVPEAIDLSLPQSKSAVVSDSPSITLTLDHLGVLNLNGDRVALKDLRVALAPLLKTDGSLAVALKSDARTAVQQLIEVMDEVRAAGGNNIALFTTPAVP</sequence>
<dbReference type="Gene3D" id="3.30.420.270">
    <property type="match status" value="1"/>
</dbReference>
<accession>A0A3B1D828</accession>
<protein>
    <submittedName>
        <fullName evidence="7">Biopolymer transport protein ExbD/TolR</fullName>
    </submittedName>
</protein>
<evidence type="ECO:0000256" key="2">
    <source>
        <dbReference type="ARBA" id="ARBA00022475"/>
    </source>
</evidence>
<dbReference type="Pfam" id="PF02472">
    <property type="entry name" value="ExbD"/>
    <property type="match status" value="1"/>
</dbReference>
<evidence type="ECO:0000256" key="3">
    <source>
        <dbReference type="ARBA" id="ARBA00022692"/>
    </source>
</evidence>
<gene>
    <name evidence="7" type="ORF">MNBD_NITROSPIRAE01-1449</name>
</gene>
<proteinExistence type="predicted"/>
<evidence type="ECO:0000256" key="6">
    <source>
        <dbReference type="SAM" id="Phobius"/>
    </source>
</evidence>
<dbReference type="PANTHER" id="PTHR30558:SF3">
    <property type="entry name" value="BIOPOLYMER TRANSPORT PROTEIN EXBD-RELATED"/>
    <property type="match status" value="1"/>
</dbReference>
<keyword evidence="2" id="KW-1003">Cell membrane</keyword>
<dbReference type="AlphaFoldDB" id="A0A3B1D828"/>
<organism evidence="7">
    <name type="scientific">hydrothermal vent metagenome</name>
    <dbReference type="NCBI Taxonomy" id="652676"/>
    <lineage>
        <taxon>unclassified sequences</taxon>
        <taxon>metagenomes</taxon>
        <taxon>ecological metagenomes</taxon>
    </lineage>
</organism>
<keyword evidence="4 6" id="KW-1133">Transmembrane helix</keyword>
<keyword evidence="3 6" id="KW-0812">Transmembrane</keyword>
<evidence type="ECO:0000256" key="1">
    <source>
        <dbReference type="ARBA" id="ARBA00004162"/>
    </source>
</evidence>
<keyword evidence="5 6" id="KW-0472">Membrane</keyword>
<dbReference type="EMBL" id="UOGF01000034">
    <property type="protein sequence ID" value="VAX27875.1"/>
    <property type="molecule type" value="Genomic_DNA"/>
</dbReference>
<evidence type="ECO:0000256" key="5">
    <source>
        <dbReference type="ARBA" id="ARBA00023136"/>
    </source>
</evidence>